<dbReference type="Gene3D" id="1.20.1270.90">
    <property type="entry name" value="AF1782-like"/>
    <property type="match status" value="1"/>
</dbReference>
<name>A0ABT0AQU8_9LACT</name>
<dbReference type="RefSeq" id="WP_244034194.1">
    <property type="nucleotide sequence ID" value="NZ_JAAECS010000001.1"/>
</dbReference>
<keyword evidence="2" id="KW-1185">Reference proteome</keyword>
<dbReference type="Gene3D" id="1.20.1270.70">
    <property type="entry name" value="Designed single chain three-helix bundle"/>
    <property type="match status" value="1"/>
</dbReference>
<sequence length="394" mass="45584">MNLMEFKGELEKLDMPIQYQSFALGQAPELPYLIFYEDDSDNLFADNVNYFNNLNLTCELYSDEKDLELETKIQKLFYDNEIEYNSTETFIDSENMFLKAYSVSIIFDAMADVKEKEVDRSKLQSLIDYVDTLKSDLYEQDGFNKLQTSLAYAKATLIDSETTQDEIDESEDELIDCLSKISLIVVEVNKSQLQEQVNHVDSLSAGIYTQETWNVLKNNMMIAKNILDNINAKQQEVDLSLIALLKAVSNLKDSENGIRKDINLYAPLFWESQGLIGGINSGTGELDNYNYYIHSNFIQIPITTTYVVAQNRGSDSFYIMFYDDDKKYINYTFIYDAKIARIIDMNRKAKYMRIYSNRQTPSSLVINKIKIEYDKETAYTIAPEDEKFNTLTQI</sequence>
<evidence type="ECO:0000313" key="1">
    <source>
        <dbReference type="EMBL" id="MCJ1989028.1"/>
    </source>
</evidence>
<reference evidence="1 2" key="1">
    <citation type="journal article" date="2022" name="Microbiol. Res.">
        <title>Comparative genome analysis, predicted lifestyle and antimicrobial strategies of Lactococcus carnosus and Lactococcus paracarnosus isolated from meat.</title>
        <authorList>
            <person name="Werum V."/>
            <person name="Ehrmann M."/>
            <person name="Vogel R."/>
            <person name="Hilgarth M."/>
        </authorList>
    </citation>
    <scope>NUCLEOTIDE SEQUENCE [LARGE SCALE GENOMIC DNA]</scope>
    <source>
        <strain evidence="1 2">TMW22177</strain>
    </source>
</reference>
<protein>
    <submittedName>
        <fullName evidence="1">Uncharacterized protein</fullName>
    </submittedName>
</protein>
<dbReference type="EMBL" id="JAAECS010000001">
    <property type="protein sequence ID" value="MCJ1989028.1"/>
    <property type="molecule type" value="Genomic_DNA"/>
</dbReference>
<gene>
    <name evidence="1" type="ORF">GYN21_02235</name>
</gene>
<accession>A0ABT0AQU8</accession>
<comment type="caution">
    <text evidence="1">The sequence shown here is derived from an EMBL/GenBank/DDBJ whole genome shotgun (WGS) entry which is preliminary data.</text>
</comment>
<evidence type="ECO:0000313" key="2">
    <source>
        <dbReference type="Proteomes" id="UP001522450"/>
    </source>
</evidence>
<proteinExistence type="predicted"/>
<dbReference type="Proteomes" id="UP001522450">
    <property type="component" value="Unassembled WGS sequence"/>
</dbReference>
<organism evidence="1 2">
    <name type="scientific">Pseudolactococcus carnosus</name>
    <dbReference type="NCBI Taxonomy" id="2749961"/>
    <lineage>
        <taxon>Bacteria</taxon>
        <taxon>Bacillati</taxon>
        <taxon>Bacillota</taxon>
        <taxon>Bacilli</taxon>
        <taxon>Lactobacillales</taxon>
        <taxon>Streptococcaceae</taxon>
        <taxon>Pseudolactococcus</taxon>
    </lineage>
</organism>